<reference evidence="8" key="1">
    <citation type="submission" date="2020-12" db="EMBL/GenBank/DDBJ databases">
        <title>Paenibacillus polymyxa LMG 27872: a double-edged sword.</title>
        <authorList>
            <person name="Langendries S."/>
            <person name="Garcia Mendez S."/>
            <person name="Beirinckx S."/>
            <person name="Viaene T."/>
            <person name="Baeyen S."/>
            <person name="Goeminne G."/>
            <person name="Willems A."/>
            <person name="Debode J."/>
            <person name="Goormachtig S."/>
        </authorList>
    </citation>
    <scope>NUCLEOTIDE SEQUENCE</scope>
    <source>
        <strain evidence="8">LMG 27872</strain>
    </source>
</reference>
<dbReference type="RefSeq" id="WP_165150041.1">
    <property type="nucleotide sequence ID" value="NZ_JAEHFQ010000013.1"/>
</dbReference>
<keyword evidence="2" id="KW-0813">Transport</keyword>
<keyword evidence="5 6" id="KW-0472">Membrane</keyword>
<feature type="transmembrane region" description="Helical" evidence="6">
    <location>
        <begin position="220"/>
        <end position="241"/>
    </location>
</feature>
<evidence type="ECO:0000313" key="9">
    <source>
        <dbReference type="Proteomes" id="UP000650605"/>
    </source>
</evidence>
<accession>A0A8I1IVZ1</accession>
<name>A0A8I1IVZ1_PAEPO</name>
<keyword evidence="4 6" id="KW-1133">Transmembrane helix</keyword>
<evidence type="ECO:0000259" key="7">
    <source>
        <dbReference type="PROSITE" id="PS50850"/>
    </source>
</evidence>
<dbReference type="Pfam" id="PF07690">
    <property type="entry name" value="MFS_1"/>
    <property type="match status" value="1"/>
</dbReference>
<dbReference type="GO" id="GO:0005886">
    <property type="term" value="C:plasma membrane"/>
    <property type="evidence" value="ECO:0007669"/>
    <property type="project" value="UniProtKB-SubCell"/>
</dbReference>
<feature type="transmembrane region" description="Helical" evidence="6">
    <location>
        <begin position="164"/>
        <end position="183"/>
    </location>
</feature>
<evidence type="ECO:0000313" key="8">
    <source>
        <dbReference type="EMBL" id="MBM0635452.1"/>
    </source>
</evidence>
<feature type="domain" description="Major facilitator superfamily (MFS) profile" evidence="7">
    <location>
        <begin position="5"/>
        <end position="394"/>
    </location>
</feature>
<feature type="transmembrane region" description="Helical" evidence="6">
    <location>
        <begin position="253"/>
        <end position="273"/>
    </location>
</feature>
<feature type="transmembrane region" description="Helical" evidence="6">
    <location>
        <begin position="341"/>
        <end position="362"/>
    </location>
</feature>
<dbReference type="PANTHER" id="PTHR23530">
    <property type="entry name" value="TRANSPORT PROTEIN-RELATED"/>
    <property type="match status" value="1"/>
</dbReference>
<evidence type="ECO:0000256" key="4">
    <source>
        <dbReference type="ARBA" id="ARBA00022989"/>
    </source>
</evidence>
<feature type="transmembrane region" description="Helical" evidence="6">
    <location>
        <begin position="97"/>
        <end position="118"/>
    </location>
</feature>
<feature type="transmembrane region" description="Helical" evidence="6">
    <location>
        <begin position="139"/>
        <end position="158"/>
    </location>
</feature>
<dbReference type="PROSITE" id="PS50850">
    <property type="entry name" value="MFS"/>
    <property type="match status" value="1"/>
</dbReference>
<dbReference type="InterPro" id="IPR020846">
    <property type="entry name" value="MFS_dom"/>
</dbReference>
<evidence type="ECO:0000256" key="1">
    <source>
        <dbReference type="ARBA" id="ARBA00004651"/>
    </source>
</evidence>
<feature type="transmembrane region" description="Helical" evidence="6">
    <location>
        <begin position="302"/>
        <end position="320"/>
    </location>
</feature>
<evidence type="ECO:0000256" key="5">
    <source>
        <dbReference type="ARBA" id="ARBA00023136"/>
    </source>
</evidence>
<proteinExistence type="predicted"/>
<keyword evidence="3 6" id="KW-0812">Transmembrane</keyword>
<feature type="transmembrane region" description="Helical" evidence="6">
    <location>
        <begin position="73"/>
        <end position="91"/>
    </location>
</feature>
<feature type="transmembrane region" description="Helical" evidence="6">
    <location>
        <begin position="39"/>
        <end position="61"/>
    </location>
</feature>
<dbReference type="SUPFAM" id="SSF103473">
    <property type="entry name" value="MFS general substrate transporter"/>
    <property type="match status" value="1"/>
</dbReference>
<dbReference type="Gene3D" id="1.20.1250.20">
    <property type="entry name" value="MFS general substrate transporter like domains"/>
    <property type="match status" value="1"/>
</dbReference>
<dbReference type="PANTHER" id="PTHR23530:SF1">
    <property type="entry name" value="PERMEASE, MAJOR FACILITATOR SUPERFAMILY-RELATED"/>
    <property type="match status" value="1"/>
</dbReference>
<feature type="transmembrane region" description="Helical" evidence="6">
    <location>
        <begin position="280"/>
        <end position="296"/>
    </location>
</feature>
<organism evidence="8 9">
    <name type="scientific">Paenibacillus polymyxa</name>
    <name type="common">Bacillus polymyxa</name>
    <dbReference type="NCBI Taxonomy" id="1406"/>
    <lineage>
        <taxon>Bacteria</taxon>
        <taxon>Bacillati</taxon>
        <taxon>Bacillota</taxon>
        <taxon>Bacilli</taxon>
        <taxon>Bacillales</taxon>
        <taxon>Paenibacillaceae</taxon>
        <taxon>Paenibacillus</taxon>
    </lineage>
</organism>
<gene>
    <name evidence="8" type="ORF">JDW19_20295</name>
</gene>
<dbReference type="EMBL" id="JAEHFQ010000013">
    <property type="protein sequence ID" value="MBM0635452.1"/>
    <property type="molecule type" value="Genomic_DNA"/>
</dbReference>
<feature type="transmembrane region" description="Helical" evidence="6">
    <location>
        <begin position="368"/>
        <end position="388"/>
    </location>
</feature>
<dbReference type="Proteomes" id="UP000650605">
    <property type="component" value="Unassembled WGS sequence"/>
</dbReference>
<evidence type="ECO:0000256" key="2">
    <source>
        <dbReference type="ARBA" id="ARBA00022448"/>
    </source>
</evidence>
<dbReference type="InterPro" id="IPR053160">
    <property type="entry name" value="MFS_DHA3_Transporter"/>
</dbReference>
<protein>
    <submittedName>
        <fullName evidence="8">MFS transporter</fullName>
    </submittedName>
</protein>
<sequence>MVKKFESQVRLFGLLRFLNTFYVYNSILVFYFSNMIKLNYTQIGIVMASYYTASILFDIPTGMIGDLIGKKKAILIGAVFQCIGIFLMGSLQTYMLLIIAHIIFALGSSFISGSEQGLIYKLHEKHDKLDVLNRSYGKIFSASILSTIAAALLSSVVIQYSYSVTFYISAFSNFLAVFFVCLVHEERVYEDKTGKKAFQRVRPLQIMKESFQEIRVNRQLLLFSIYYIFTAIILTSVFFQYQPYLQHLKISPTFFGVIYALFGIIPLISAQLSHLIKGKYIYILNPLILAVVFLGMALTKSIWLGIVLICLFRFNWGIIIPKIQSHIDTSITSETSRATTVSTVYSVHNLLLSMMLIISGHLIESYSIAVLLIIYSLFSLLFCLYVFIFRRSYNNTEVPSKSTLMMDSKEL</sequence>
<dbReference type="AlphaFoldDB" id="A0A8I1IVZ1"/>
<comment type="subcellular location">
    <subcellularLocation>
        <location evidence="1">Cell membrane</location>
        <topology evidence="1">Multi-pass membrane protein</topology>
    </subcellularLocation>
</comment>
<comment type="caution">
    <text evidence="8">The sequence shown here is derived from an EMBL/GenBank/DDBJ whole genome shotgun (WGS) entry which is preliminary data.</text>
</comment>
<dbReference type="GO" id="GO:0022857">
    <property type="term" value="F:transmembrane transporter activity"/>
    <property type="evidence" value="ECO:0007669"/>
    <property type="project" value="InterPro"/>
</dbReference>
<dbReference type="InterPro" id="IPR011701">
    <property type="entry name" value="MFS"/>
</dbReference>
<feature type="transmembrane region" description="Helical" evidence="6">
    <location>
        <begin position="12"/>
        <end position="33"/>
    </location>
</feature>
<evidence type="ECO:0000256" key="6">
    <source>
        <dbReference type="SAM" id="Phobius"/>
    </source>
</evidence>
<dbReference type="InterPro" id="IPR036259">
    <property type="entry name" value="MFS_trans_sf"/>
</dbReference>
<evidence type="ECO:0000256" key="3">
    <source>
        <dbReference type="ARBA" id="ARBA00022692"/>
    </source>
</evidence>